<dbReference type="Proteomes" id="UP001596142">
    <property type="component" value="Unassembled WGS sequence"/>
</dbReference>
<feature type="domain" description="Cyclic-phosphate processing Receiver" evidence="1">
    <location>
        <begin position="6"/>
        <end position="88"/>
    </location>
</feature>
<accession>A0ABW0YHI7</accession>
<sequence>MNKRLNVFLDDVRQCPEEHVLAKTADDCIELIREGNPITHLSLDHDLGSKEKNGYAVVLHMIEQGVYAQRITIHSANASEGKKMYKRLLEAQKDGNMPREIKVVHRPLPL</sequence>
<dbReference type="InterPro" id="IPR046909">
    <property type="entry name" value="cREC_REC"/>
</dbReference>
<proteinExistence type="predicted"/>
<name>A0ABW0YHI7_9BACI</name>
<evidence type="ECO:0000313" key="3">
    <source>
        <dbReference type="Proteomes" id="UP001596142"/>
    </source>
</evidence>
<gene>
    <name evidence="2" type="ORF">ACFPU1_03645</name>
</gene>
<dbReference type="EMBL" id="JBHSOZ010000003">
    <property type="protein sequence ID" value="MFC5711865.1"/>
    <property type="molecule type" value="Genomic_DNA"/>
</dbReference>
<dbReference type="RefSeq" id="WP_385938717.1">
    <property type="nucleotide sequence ID" value="NZ_JBHSOZ010000003.1"/>
</dbReference>
<comment type="caution">
    <text evidence="2">The sequence shown here is derived from an EMBL/GenBank/DDBJ whole genome shotgun (WGS) entry which is preliminary data.</text>
</comment>
<reference evidence="3" key="1">
    <citation type="journal article" date="2019" name="Int. J. Syst. Evol. Microbiol.">
        <title>The Global Catalogue of Microorganisms (GCM) 10K type strain sequencing project: providing services to taxonomists for standard genome sequencing and annotation.</title>
        <authorList>
            <consortium name="The Broad Institute Genomics Platform"/>
            <consortium name="The Broad Institute Genome Sequencing Center for Infectious Disease"/>
            <person name="Wu L."/>
            <person name="Ma J."/>
        </authorList>
    </citation>
    <scope>NUCLEOTIDE SEQUENCE [LARGE SCALE GENOMIC DNA]</scope>
    <source>
        <strain evidence="3">CECT 7184</strain>
    </source>
</reference>
<dbReference type="Pfam" id="PF20274">
    <property type="entry name" value="cREC_REC"/>
    <property type="match status" value="1"/>
</dbReference>
<keyword evidence="3" id="KW-1185">Reference proteome</keyword>
<evidence type="ECO:0000313" key="2">
    <source>
        <dbReference type="EMBL" id="MFC5711865.1"/>
    </source>
</evidence>
<evidence type="ECO:0000259" key="1">
    <source>
        <dbReference type="Pfam" id="PF20274"/>
    </source>
</evidence>
<protein>
    <submittedName>
        <fullName evidence="2">Cyclic-phosphate processing receiver domain-containing protein</fullName>
    </submittedName>
</protein>
<organism evidence="2 3">
    <name type="scientific">Thalassorhabdus alkalitolerans</name>
    <dbReference type="NCBI Taxonomy" id="2282697"/>
    <lineage>
        <taxon>Bacteria</taxon>
        <taxon>Bacillati</taxon>
        <taxon>Bacillota</taxon>
        <taxon>Bacilli</taxon>
        <taxon>Bacillales</taxon>
        <taxon>Bacillaceae</taxon>
        <taxon>Thalassorhabdus</taxon>
    </lineage>
</organism>